<gene>
    <name evidence="1" type="ORF">EU555_30975</name>
</gene>
<comment type="caution">
    <text evidence="1">The sequence shown here is derived from an EMBL/GenBank/DDBJ whole genome shotgun (WGS) entry which is preliminary data.</text>
</comment>
<dbReference type="Proteomes" id="UP000297535">
    <property type="component" value="Unassembled WGS sequence"/>
</dbReference>
<evidence type="ECO:0000313" key="1">
    <source>
        <dbReference type="EMBL" id="TGD94758.1"/>
    </source>
</evidence>
<protein>
    <recommendedName>
        <fullName evidence="3">Capsule polysaccharide biosynthesis protein</fullName>
    </recommendedName>
</protein>
<accession>A0A4Z0NGS5</accession>
<organism evidence="1 2">
    <name type="scientific">Methylobacterium nonmethylotrophicum</name>
    <dbReference type="NCBI Taxonomy" id="1141884"/>
    <lineage>
        <taxon>Bacteria</taxon>
        <taxon>Pseudomonadati</taxon>
        <taxon>Pseudomonadota</taxon>
        <taxon>Alphaproteobacteria</taxon>
        <taxon>Hyphomicrobiales</taxon>
        <taxon>Methylobacteriaceae</taxon>
        <taxon>Methylobacterium</taxon>
    </lineage>
</organism>
<name>A0A4Z0NGS5_9HYPH</name>
<dbReference type="RefSeq" id="WP_135419189.1">
    <property type="nucleotide sequence ID" value="NZ_SRLB01000039.1"/>
</dbReference>
<keyword evidence="2" id="KW-1185">Reference proteome</keyword>
<proteinExistence type="predicted"/>
<reference evidence="1 2" key="1">
    <citation type="submission" date="2019-04" db="EMBL/GenBank/DDBJ databases">
        <authorList>
            <person name="Feng G."/>
            <person name="Zhu H."/>
        </authorList>
    </citation>
    <scope>NUCLEOTIDE SEQUENCE [LARGE SCALE GENOMIC DNA]</scope>
    <source>
        <strain evidence="1 2">6HR-1</strain>
    </source>
</reference>
<sequence>MNILFYVEPVSFQDNHLFFSPIMNIIRCIINANQFDNIKFGIATNESLFREYNRWLSYGGQISTYRKLVNEVDILEQFNFDFNLYAKNLFFGGEPVYTVDKIFQDIEREFAPDVIVCFTQNSTLEKFSNDKLVLFCERGPLPRWNGKDNFYFEHNSHQVRSILNRRISDIINYDSKYTSNILELFGMYNHRMPQKSDASAYFKEWIDRKRQGKNVALIANQPHNSIIVSGAAGGASTTSFMMRTLHKLPSDWIAVATYHPDMGRCSELDSRLSSDFSNIFTIPDELKQFSSEAFLECVDAVITIGSKVALSAALTGKRVVSEKGTMFSGISGQDVIHLDTIKPFSDNEAGNILKFLSNRYVISYEDLFEKSGYFVSHIENMKKHGDIDDFFLDRSNWNLSCLKKMYGE</sequence>
<dbReference type="EMBL" id="SRLB01000039">
    <property type="protein sequence ID" value="TGD94758.1"/>
    <property type="molecule type" value="Genomic_DNA"/>
</dbReference>
<dbReference type="OrthoDB" id="8478221at2"/>
<evidence type="ECO:0000313" key="2">
    <source>
        <dbReference type="Proteomes" id="UP000297535"/>
    </source>
</evidence>
<evidence type="ECO:0008006" key="3">
    <source>
        <dbReference type="Google" id="ProtNLM"/>
    </source>
</evidence>
<dbReference type="AlphaFoldDB" id="A0A4Z0NGS5"/>